<dbReference type="Pfam" id="PF00172">
    <property type="entry name" value="Zn_clus"/>
    <property type="match status" value="1"/>
</dbReference>
<evidence type="ECO:0000256" key="5">
    <source>
        <dbReference type="ARBA" id="ARBA00023163"/>
    </source>
</evidence>
<comment type="subcellular location">
    <subcellularLocation>
        <location evidence="1">Nucleus</location>
    </subcellularLocation>
</comment>
<evidence type="ECO:0000256" key="4">
    <source>
        <dbReference type="ARBA" id="ARBA00023125"/>
    </source>
</evidence>
<accession>A0ABR4FNA3</accession>
<evidence type="ECO:0000256" key="6">
    <source>
        <dbReference type="ARBA" id="ARBA00023242"/>
    </source>
</evidence>
<dbReference type="CDD" id="cd12148">
    <property type="entry name" value="fungal_TF_MHR"/>
    <property type="match status" value="1"/>
</dbReference>
<organism evidence="9 10">
    <name type="scientific">Aspergillus keveii</name>
    <dbReference type="NCBI Taxonomy" id="714993"/>
    <lineage>
        <taxon>Eukaryota</taxon>
        <taxon>Fungi</taxon>
        <taxon>Dikarya</taxon>
        <taxon>Ascomycota</taxon>
        <taxon>Pezizomycotina</taxon>
        <taxon>Eurotiomycetes</taxon>
        <taxon>Eurotiomycetidae</taxon>
        <taxon>Eurotiales</taxon>
        <taxon>Aspergillaceae</taxon>
        <taxon>Aspergillus</taxon>
        <taxon>Aspergillus subgen. Nidulantes</taxon>
    </lineage>
</organism>
<gene>
    <name evidence="9" type="ORF">BJX66DRAFT_348029</name>
</gene>
<keyword evidence="2" id="KW-0479">Metal-binding</keyword>
<sequence length="659" mass="73623">MQSQPSKRSCIRCNQRKVRCDRAHPCGKCLQAGPGVECVYPAGNKRLGRKLKRPPIADILAHLRELEAEVRELRSSSGLRRTENAARAGPGDGGLRQGASAEDSLRGGLGTSREYNRYVGDEASIVLGNKIRELQEVCDPLMEEDKGYHSPKTGFGSPLVPSTDVAAPNNMTDSEEYSQSPVEPLEVKALWHIYEENVAPLIPILHQPSTERMLDEACIEPDSTPQPASQALILAICFAAIVSANPEQCLSITGQERETTIRQYQLATEQALTRANLISTWDIRVLLAATLFLLCLRAYGDSRAAWAGAAVLVRVAQRLGVHRDGQHLSLSPFDTEMRRRLWWHICILDMLCSEDQGTETQIRPGMFDTEFPVNVDGDELFVDMESLPEPQQGFTNITLCILHCEIMTHFYSTTVQALFPSSSQPHTQNQHPPTNQERANSLSALASRLEEQYLGKLNLNSPIQWLTGVIARLMLSKAWLVVRLHDSPAFSNKDATSTSTSTESPATPKNNEIFRMAIETLKFANLMQTNGPTAQWAWLCKSYKHQHVMAYILSELCTRPISAETTHAWEVAREFYDMWLKGDHPADSMLHRTLARLMERTRRSRETKLGMPGDVQFASAKSDLTMSETPEDLLAHNENLDTQSGATHFAKNWLSGFIY</sequence>
<evidence type="ECO:0000256" key="3">
    <source>
        <dbReference type="ARBA" id="ARBA00023015"/>
    </source>
</evidence>
<evidence type="ECO:0000259" key="8">
    <source>
        <dbReference type="PROSITE" id="PS50048"/>
    </source>
</evidence>
<dbReference type="PROSITE" id="PS50048">
    <property type="entry name" value="ZN2_CY6_FUNGAL_2"/>
    <property type="match status" value="1"/>
</dbReference>
<feature type="compositionally biased region" description="Basic and acidic residues" evidence="7">
    <location>
        <begin position="75"/>
        <end position="84"/>
    </location>
</feature>
<keyword evidence="3" id="KW-0805">Transcription regulation</keyword>
<keyword evidence="5" id="KW-0804">Transcription</keyword>
<dbReference type="InterPro" id="IPR036864">
    <property type="entry name" value="Zn2-C6_fun-type_DNA-bd_sf"/>
</dbReference>
<feature type="domain" description="Zn(2)-C6 fungal-type" evidence="8">
    <location>
        <begin position="9"/>
        <end position="40"/>
    </location>
</feature>
<dbReference type="Proteomes" id="UP001610563">
    <property type="component" value="Unassembled WGS sequence"/>
</dbReference>
<dbReference type="Pfam" id="PF04082">
    <property type="entry name" value="Fungal_trans"/>
    <property type="match status" value="1"/>
</dbReference>
<dbReference type="InterPro" id="IPR007219">
    <property type="entry name" value="XnlR_reg_dom"/>
</dbReference>
<comment type="caution">
    <text evidence="9">The sequence shown here is derived from an EMBL/GenBank/DDBJ whole genome shotgun (WGS) entry which is preliminary data.</text>
</comment>
<dbReference type="InterPro" id="IPR001138">
    <property type="entry name" value="Zn2Cys6_DnaBD"/>
</dbReference>
<evidence type="ECO:0000256" key="7">
    <source>
        <dbReference type="SAM" id="MobiDB-lite"/>
    </source>
</evidence>
<feature type="region of interest" description="Disordered" evidence="7">
    <location>
        <begin position="75"/>
        <end position="112"/>
    </location>
</feature>
<keyword evidence="10" id="KW-1185">Reference proteome</keyword>
<proteinExistence type="predicted"/>
<dbReference type="SUPFAM" id="SSF57701">
    <property type="entry name" value="Zn2/Cys6 DNA-binding domain"/>
    <property type="match status" value="1"/>
</dbReference>
<evidence type="ECO:0000256" key="1">
    <source>
        <dbReference type="ARBA" id="ARBA00004123"/>
    </source>
</evidence>
<keyword evidence="6" id="KW-0539">Nucleus</keyword>
<dbReference type="PANTHER" id="PTHR31001">
    <property type="entry name" value="UNCHARACTERIZED TRANSCRIPTIONAL REGULATORY PROTEIN"/>
    <property type="match status" value="1"/>
</dbReference>
<dbReference type="PANTHER" id="PTHR31001:SF50">
    <property type="entry name" value="ZN(II)2CYS6 TRANSCRIPTION FACTOR (EUROFUNG)"/>
    <property type="match status" value="1"/>
</dbReference>
<evidence type="ECO:0000256" key="2">
    <source>
        <dbReference type="ARBA" id="ARBA00022723"/>
    </source>
</evidence>
<protein>
    <submittedName>
        <fullName evidence="9">C6 transcription factor</fullName>
    </submittedName>
</protein>
<dbReference type="EMBL" id="JBFTWV010000168">
    <property type="protein sequence ID" value="KAL2784747.1"/>
    <property type="molecule type" value="Genomic_DNA"/>
</dbReference>
<dbReference type="SMART" id="SM00906">
    <property type="entry name" value="Fungal_trans"/>
    <property type="match status" value="1"/>
</dbReference>
<name>A0ABR4FNA3_9EURO</name>
<keyword evidence="4" id="KW-0238">DNA-binding</keyword>
<dbReference type="InterPro" id="IPR050613">
    <property type="entry name" value="Sec_Metabolite_Reg"/>
</dbReference>
<dbReference type="SMART" id="SM00066">
    <property type="entry name" value="GAL4"/>
    <property type="match status" value="1"/>
</dbReference>
<dbReference type="Gene3D" id="4.10.240.10">
    <property type="entry name" value="Zn(2)-C6 fungal-type DNA-binding domain"/>
    <property type="match status" value="1"/>
</dbReference>
<reference evidence="9 10" key="1">
    <citation type="submission" date="2024-07" db="EMBL/GenBank/DDBJ databases">
        <title>Section-level genome sequencing and comparative genomics of Aspergillus sections Usti and Cavernicolus.</title>
        <authorList>
            <consortium name="Lawrence Berkeley National Laboratory"/>
            <person name="Nybo J.L."/>
            <person name="Vesth T.C."/>
            <person name="Theobald S."/>
            <person name="Frisvad J.C."/>
            <person name="Larsen T.O."/>
            <person name="Kjaerboelling I."/>
            <person name="Rothschild-Mancinelli K."/>
            <person name="Lyhne E.K."/>
            <person name="Kogle M.E."/>
            <person name="Barry K."/>
            <person name="Clum A."/>
            <person name="Na H."/>
            <person name="Ledsgaard L."/>
            <person name="Lin J."/>
            <person name="Lipzen A."/>
            <person name="Kuo A."/>
            <person name="Riley R."/>
            <person name="Mondo S."/>
            <person name="Labutti K."/>
            <person name="Haridas S."/>
            <person name="Pangalinan J."/>
            <person name="Salamov A.A."/>
            <person name="Simmons B.A."/>
            <person name="Magnuson J.K."/>
            <person name="Chen J."/>
            <person name="Drula E."/>
            <person name="Henrissat B."/>
            <person name="Wiebenga A."/>
            <person name="Lubbers R.J."/>
            <person name="Gomes A.C."/>
            <person name="Makela M.R."/>
            <person name="Stajich J."/>
            <person name="Grigoriev I.V."/>
            <person name="Mortensen U.H."/>
            <person name="De Vries R.P."/>
            <person name="Baker S.E."/>
            <person name="Andersen M.R."/>
        </authorList>
    </citation>
    <scope>NUCLEOTIDE SEQUENCE [LARGE SCALE GENOMIC DNA]</scope>
    <source>
        <strain evidence="9 10">CBS 209.92</strain>
    </source>
</reference>
<dbReference type="CDD" id="cd00067">
    <property type="entry name" value="GAL4"/>
    <property type="match status" value="1"/>
</dbReference>
<evidence type="ECO:0000313" key="10">
    <source>
        <dbReference type="Proteomes" id="UP001610563"/>
    </source>
</evidence>
<evidence type="ECO:0000313" key="9">
    <source>
        <dbReference type="EMBL" id="KAL2784747.1"/>
    </source>
</evidence>